<keyword evidence="3" id="KW-1185">Reference proteome</keyword>
<comment type="caution">
    <text evidence="2">The sequence shown here is derived from an EMBL/GenBank/DDBJ whole genome shotgun (WGS) entry which is preliminary data.</text>
</comment>
<feature type="chain" id="PRO_5043708959" description="Secreted protein" evidence="1">
    <location>
        <begin position="20"/>
        <end position="78"/>
    </location>
</feature>
<gene>
    <name evidence="2" type="ORF">JTE90_027500</name>
</gene>
<dbReference type="EMBL" id="JAFNEN010006444">
    <property type="protein sequence ID" value="KAG8155933.1"/>
    <property type="molecule type" value="Genomic_DNA"/>
</dbReference>
<protein>
    <recommendedName>
        <fullName evidence="4">Secreted protein</fullName>
    </recommendedName>
</protein>
<dbReference type="AlphaFoldDB" id="A0AAV6TDC1"/>
<feature type="signal peptide" evidence="1">
    <location>
        <begin position="1"/>
        <end position="19"/>
    </location>
</feature>
<sequence length="78" mass="8671">MGCISPFVTFFFLLYPVLPLRLLRVAHIHVWAARSTVSVASAYGNVYAVSGTRLALDKGGLLEHRRASCFLIYTHMST</sequence>
<reference evidence="2 3" key="1">
    <citation type="journal article" date="2022" name="Nat. Ecol. Evol.">
        <title>A masculinizing supergene underlies an exaggerated male reproductive morph in a spider.</title>
        <authorList>
            <person name="Hendrickx F."/>
            <person name="De Corte Z."/>
            <person name="Sonet G."/>
            <person name="Van Belleghem S.M."/>
            <person name="Kostlbacher S."/>
            <person name="Vangestel C."/>
        </authorList>
    </citation>
    <scope>NUCLEOTIDE SEQUENCE [LARGE SCALE GENOMIC DNA]</scope>
    <source>
        <strain evidence="2">W744_W776</strain>
    </source>
</reference>
<dbReference type="Proteomes" id="UP000827092">
    <property type="component" value="Unassembled WGS sequence"/>
</dbReference>
<keyword evidence="1" id="KW-0732">Signal</keyword>
<evidence type="ECO:0008006" key="4">
    <source>
        <dbReference type="Google" id="ProtNLM"/>
    </source>
</evidence>
<accession>A0AAV6TDC1</accession>
<evidence type="ECO:0000313" key="3">
    <source>
        <dbReference type="Proteomes" id="UP000827092"/>
    </source>
</evidence>
<name>A0AAV6TDC1_9ARAC</name>
<organism evidence="2 3">
    <name type="scientific">Oedothorax gibbosus</name>
    <dbReference type="NCBI Taxonomy" id="931172"/>
    <lineage>
        <taxon>Eukaryota</taxon>
        <taxon>Metazoa</taxon>
        <taxon>Ecdysozoa</taxon>
        <taxon>Arthropoda</taxon>
        <taxon>Chelicerata</taxon>
        <taxon>Arachnida</taxon>
        <taxon>Araneae</taxon>
        <taxon>Araneomorphae</taxon>
        <taxon>Entelegynae</taxon>
        <taxon>Araneoidea</taxon>
        <taxon>Linyphiidae</taxon>
        <taxon>Erigoninae</taxon>
        <taxon>Oedothorax</taxon>
    </lineage>
</organism>
<evidence type="ECO:0000313" key="2">
    <source>
        <dbReference type="EMBL" id="KAG8155933.1"/>
    </source>
</evidence>
<evidence type="ECO:0000256" key="1">
    <source>
        <dbReference type="SAM" id="SignalP"/>
    </source>
</evidence>
<proteinExistence type="predicted"/>